<protein>
    <submittedName>
        <fullName evidence="9">Molybdopterin oxidoreductase</fullName>
    </submittedName>
    <submittedName>
        <fullName evidence="10">Quinol:cytochrome c oxidoreductase quinone-binding subunit 1</fullName>
    </submittedName>
</protein>
<sequence length="494" mass="55084">MSNQHLSPLRVPLVSESRTLGQLTEEICAPMERAPTWKWWAAFAIAVSVLGTGAGIVAYQVGTGIGVWGLNKTIGWAFDITNFVFWVGIGHAGTLISAILFLFRQKWRTSINRAAEAMTLFAVMCAALFPVIHMGRPWLAFWVLPYPNTRGSLWVNFRSPLLWDVFAISTYFTVSAVFWYVGLIPDLATVRDRLKAGVKKAVFKVLSLGWTGSHRTWSRYETVYLLLAGLATPLVLSVHTIVSMDFATSVIPGWHTTIFPPYFVAGAVFSGFAMVLTLMIITRVVLGYEHLITIRHLENMTKVIIVTGGLVSLAYATEFFIAWYSGNPYERFAFMNRAFGPYAWAYWIMVTCNVVSPHLFWFKRIRTSPAAIFALSLVINVGMWFERFVIIVTSLHRDFLPSSWSMYTPTMVEVGTFIGTFGLFFTLFLLFVRVLPIISIGEVKSVLGFARSEPGHGDAHPPARPAAAHEAPTEDASGRHTPPLAIATRKDVPV</sequence>
<accession>A0A511TAA2</accession>
<keyword evidence="6 8" id="KW-0472">Membrane</keyword>
<evidence type="ECO:0000313" key="11">
    <source>
        <dbReference type="Proteomes" id="UP000183760"/>
    </source>
</evidence>
<reference evidence="9 12" key="2">
    <citation type="submission" date="2019-07" db="EMBL/GenBank/DDBJ databases">
        <title>Whole genome shotgun sequence of Myxococcus fulvus NBRC 100333.</title>
        <authorList>
            <person name="Hosoyama A."/>
            <person name="Uohara A."/>
            <person name="Ohji S."/>
            <person name="Ichikawa N."/>
        </authorList>
    </citation>
    <scope>NUCLEOTIDE SEQUENCE [LARGE SCALE GENOMIC DNA]</scope>
    <source>
        <strain evidence="9 12">NBRC 100333</strain>
    </source>
</reference>
<evidence type="ECO:0000256" key="4">
    <source>
        <dbReference type="ARBA" id="ARBA00022692"/>
    </source>
</evidence>
<gene>
    <name evidence="9" type="primary">actC</name>
    <name evidence="9" type="ORF">MFU01_61510</name>
    <name evidence="10" type="ORF">SAMN05443572_102231</name>
</gene>
<keyword evidence="4 8" id="KW-0812">Transmembrane</keyword>
<dbReference type="OrthoDB" id="9806499at2"/>
<proteinExistence type="inferred from homology"/>
<evidence type="ECO:0000256" key="6">
    <source>
        <dbReference type="ARBA" id="ARBA00023136"/>
    </source>
</evidence>
<evidence type="ECO:0000256" key="8">
    <source>
        <dbReference type="SAM" id="Phobius"/>
    </source>
</evidence>
<comment type="caution">
    <text evidence="9">The sequence shown here is derived from an EMBL/GenBank/DDBJ whole genome shotgun (WGS) entry which is preliminary data.</text>
</comment>
<evidence type="ECO:0000313" key="9">
    <source>
        <dbReference type="EMBL" id="GEN11114.1"/>
    </source>
</evidence>
<feature type="transmembrane region" description="Helical" evidence="8">
    <location>
        <begin position="223"/>
        <end position="242"/>
    </location>
</feature>
<feature type="transmembrane region" description="Helical" evidence="8">
    <location>
        <begin position="414"/>
        <end position="435"/>
    </location>
</feature>
<feature type="transmembrane region" description="Helical" evidence="8">
    <location>
        <begin position="161"/>
        <end position="183"/>
    </location>
</feature>
<feature type="transmembrane region" description="Helical" evidence="8">
    <location>
        <begin position="344"/>
        <end position="362"/>
    </location>
</feature>
<feature type="transmembrane region" description="Helical" evidence="8">
    <location>
        <begin position="83"/>
        <end position="103"/>
    </location>
</feature>
<evidence type="ECO:0000256" key="2">
    <source>
        <dbReference type="ARBA" id="ARBA00008929"/>
    </source>
</evidence>
<evidence type="ECO:0000256" key="1">
    <source>
        <dbReference type="ARBA" id="ARBA00004651"/>
    </source>
</evidence>
<dbReference type="GO" id="GO:0005886">
    <property type="term" value="C:plasma membrane"/>
    <property type="evidence" value="ECO:0007669"/>
    <property type="project" value="UniProtKB-SubCell"/>
</dbReference>
<evidence type="ECO:0000313" key="12">
    <source>
        <dbReference type="Proteomes" id="UP000321514"/>
    </source>
</evidence>
<feature type="transmembrane region" description="Helical" evidence="8">
    <location>
        <begin position="115"/>
        <end position="141"/>
    </location>
</feature>
<feature type="transmembrane region" description="Helical" evidence="8">
    <location>
        <begin position="39"/>
        <end position="63"/>
    </location>
</feature>
<dbReference type="InterPro" id="IPR005614">
    <property type="entry name" value="NrfD-like"/>
</dbReference>
<dbReference type="EMBL" id="FOIB01000002">
    <property type="protein sequence ID" value="SET42561.1"/>
    <property type="molecule type" value="Genomic_DNA"/>
</dbReference>
<evidence type="ECO:0000256" key="7">
    <source>
        <dbReference type="SAM" id="MobiDB-lite"/>
    </source>
</evidence>
<feature type="transmembrane region" description="Helical" evidence="8">
    <location>
        <begin position="262"/>
        <end position="282"/>
    </location>
</feature>
<evidence type="ECO:0000256" key="3">
    <source>
        <dbReference type="ARBA" id="ARBA00022475"/>
    </source>
</evidence>
<dbReference type="AlphaFoldDB" id="A0A511TAA2"/>
<keyword evidence="3" id="KW-1003">Cell membrane</keyword>
<feature type="transmembrane region" description="Helical" evidence="8">
    <location>
        <begin position="369"/>
        <end position="394"/>
    </location>
</feature>
<dbReference type="STRING" id="1334629.MFUL124B02_32445"/>
<dbReference type="Pfam" id="PF03916">
    <property type="entry name" value="NrfD"/>
    <property type="match status" value="1"/>
</dbReference>
<keyword evidence="5 8" id="KW-1133">Transmembrane helix</keyword>
<feature type="transmembrane region" description="Helical" evidence="8">
    <location>
        <begin position="303"/>
        <end position="324"/>
    </location>
</feature>
<dbReference type="EMBL" id="BJXR01000043">
    <property type="protein sequence ID" value="GEN11114.1"/>
    <property type="molecule type" value="Genomic_DNA"/>
</dbReference>
<organism evidence="9 12">
    <name type="scientific">Myxococcus fulvus</name>
    <dbReference type="NCBI Taxonomy" id="33"/>
    <lineage>
        <taxon>Bacteria</taxon>
        <taxon>Pseudomonadati</taxon>
        <taxon>Myxococcota</taxon>
        <taxon>Myxococcia</taxon>
        <taxon>Myxococcales</taxon>
        <taxon>Cystobacterineae</taxon>
        <taxon>Myxococcaceae</taxon>
        <taxon>Myxococcus</taxon>
    </lineage>
</organism>
<dbReference type="Proteomes" id="UP000321514">
    <property type="component" value="Unassembled WGS sequence"/>
</dbReference>
<keyword evidence="11" id="KW-1185">Reference proteome</keyword>
<dbReference type="PANTHER" id="PTHR43044:SF2">
    <property type="entry name" value="POLYSULPHIDE REDUCTASE NRFD"/>
    <property type="match status" value="1"/>
</dbReference>
<evidence type="ECO:0000313" key="10">
    <source>
        <dbReference type="EMBL" id="SET42561.1"/>
    </source>
</evidence>
<reference evidence="10 11" key="1">
    <citation type="submission" date="2016-10" db="EMBL/GenBank/DDBJ databases">
        <authorList>
            <person name="Varghese N."/>
            <person name="Submissions S."/>
        </authorList>
    </citation>
    <scope>NUCLEOTIDE SEQUENCE [LARGE SCALE GENOMIC DNA]</scope>
    <source>
        <strain evidence="10 11">DSM 16525</strain>
    </source>
</reference>
<comment type="subcellular location">
    <subcellularLocation>
        <location evidence="1">Cell membrane</location>
        <topology evidence="1">Multi-pass membrane protein</topology>
    </subcellularLocation>
</comment>
<feature type="region of interest" description="Disordered" evidence="7">
    <location>
        <begin position="454"/>
        <end position="494"/>
    </location>
</feature>
<dbReference type="RefSeq" id="WP_074950449.1">
    <property type="nucleotide sequence ID" value="NZ_BJXR01000043.1"/>
</dbReference>
<dbReference type="PANTHER" id="PTHR43044">
    <property type="match status" value="1"/>
</dbReference>
<dbReference type="Proteomes" id="UP000183760">
    <property type="component" value="Unassembled WGS sequence"/>
</dbReference>
<name>A0A511TAA2_MYXFU</name>
<evidence type="ECO:0000256" key="5">
    <source>
        <dbReference type="ARBA" id="ARBA00022989"/>
    </source>
</evidence>
<comment type="similarity">
    <text evidence="2">Belongs to the NrfD family.</text>
</comment>